<dbReference type="EMBL" id="GQ252882">
    <property type="protein sequence ID" value="ADB85397.1"/>
    <property type="molecule type" value="Genomic_DNA"/>
</dbReference>
<accession>D3IVQ7</accession>
<organism evidence="2">
    <name type="scientific">Phyllostachys edulis</name>
    <name type="common">Tortoise shell bamboo</name>
    <name type="synonym">Bambusa edulis</name>
    <dbReference type="NCBI Taxonomy" id="38705"/>
    <lineage>
        <taxon>Eukaryota</taxon>
        <taxon>Viridiplantae</taxon>
        <taxon>Streptophyta</taxon>
        <taxon>Embryophyta</taxon>
        <taxon>Tracheophyta</taxon>
        <taxon>Spermatophyta</taxon>
        <taxon>Magnoliopsida</taxon>
        <taxon>Liliopsida</taxon>
        <taxon>Poales</taxon>
        <taxon>Poaceae</taxon>
        <taxon>BOP clade</taxon>
        <taxon>Bambusoideae</taxon>
        <taxon>Arundinarodae</taxon>
        <taxon>Arundinarieae</taxon>
        <taxon>Arundinariinae</taxon>
        <taxon>Phyllostachys</taxon>
    </lineage>
</organism>
<feature type="compositionally biased region" description="Basic and acidic residues" evidence="1">
    <location>
        <begin position="305"/>
        <end position="315"/>
    </location>
</feature>
<reference evidence="2" key="1">
    <citation type="journal article" date="2010" name="J. Integr. Plant Biol.">
        <title>Insights into the bamboo genome: syntenic relationships to rice and sorghum.</title>
        <authorList>
            <person name="Gui Y.J."/>
            <person name="Zhou Y."/>
            <person name="Wang Y."/>
            <person name="Wang S."/>
            <person name="Wang S.Y."/>
            <person name="Hu Y."/>
            <person name="Bo S.P."/>
            <person name="Chen H."/>
            <person name="Zhou C.P."/>
            <person name="Ma N.X."/>
            <person name="Zhang T.Z."/>
            <person name="Fan L.J."/>
        </authorList>
    </citation>
    <scope>NUCLEOTIDE SEQUENCE</scope>
    <source>
        <tissue evidence="2">Shoot</tissue>
    </source>
</reference>
<evidence type="ECO:0000313" key="2">
    <source>
        <dbReference type="EMBL" id="ADB85397.1"/>
    </source>
</evidence>
<feature type="region of interest" description="Disordered" evidence="1">
    <location>
        <begin position="305"/>
        <end position="324"/>
    </location>
</feature>
<protein>
    <submittedName>
        <fullName evidence="2">Uncharacterized protein</fullName>
    </submittedName>
</protein>
<sequence length="637" mass="70482">MNDQHGQINMIGSASCYKPSYATPYVTRTEVTPYAFSAPYATRNVYDSALYVINDYGRIDGNSASVQVPPYNTIAYSVSPTPPQSSGIPHSSWPEGYFSVPQQDAPYVQPTTSYSFDIPKPYTVSSERQVDSASTRLAAEQDIGSKNFGWQFDEEKWRASLEVIATEVRKDVRERLNAYSRNKKTESILEKEKPAVIERKEQRSATVELSASIEEKEEVLPTVVAKVSKNEISVIGSDVNNNLCAEAVNSSLAIVAAEQNSACSESIVSKTANLAMRKIKNSRSSMLEIKKVFVLPSEFRAKTTEDQFEKGRQEELPTTGDVVGNGTIARQIGAAIVVADHSSGSTSQKSEWPNKHLSSSGLSYDTLTTATVADYGHDLGSRCRTHAIEETEHNTCSVGEEFSEKRNSRTKTSTKTELSCDSVADHTSEGKNSVLAELKVNLIIDSRTTIEHVGQFIVRCREAGSGQIKAKDSVQASIARTAQKTKTKVIFQQTLAKYENKKADQHGFHQTKGSKKQPQGGHVLMTRFGIYNGRYNADWSDDKDLKLLLIQLISVLNRKAEWPKRPPGVLDDLFEDLLGGPDFKNDLFKIRKTTLLQCWKTALLGDHLATMLEDHLAIVLEDHLATVLEDLLATVPR</sequence>
<proteinExistence type="predicted"/>
<name>D3IVQ7_PHYED</name>
<evidence type="ECO:0000256" key="1">
    <source>
        <dbReference type="SAM" id="MobiDB-lite"/>
    </source>
</evidence>
<dbReference type="AlphaFoldDB" id="D3IVQ7"/>